<dbReference type="AlphaFoldDB" id="A0A1C3TP37"/>
<dbReference type="SMART" id="SM00342">
    <property type="entry name" value="HTH_ARAC"/>
    <property type="match status" value="1"/>
</dbReference>
<reference evidence="6" key="1">
    <citation type="submission" date="2016-07" db="EMBL/GenBank/DDBJ databases">
        <authorList>
            <person name="Jaenicke Sebastian"/>
        </authorList>
    </citation>
    <scope>NUCLEOTIDE SEQUENCE [LARGE SCALE GENOMIC DNA]</scope>
</reference>
<evidence type="ECO:0000256" key="3">
    <source>
        <dbReference type="ARBA" id="ARBA00023163"/>
    </source>
</evidence>
<protein>
    <submittedName>
        <fullName evidence="5">AraC family transcriptional regulator</fullName>
    </submittedName>
</protein>
<organism evidence="5 6">
    <name type="scientific">Xanthomonas translucens pv. translucens DSM 18974</name>
    <dbReference type="NCBI Taxonomy" id="1261556"/>
    <lineage>
        <taxon>Bacteria</taxon>
        <taxon>Pseudomonadati</taxon>
        <taxon>Pseudomonadota</taxon>
        <taxon>Gammaproteobacteria</taxon>
        <taxon>Lysobacterales</taxon>
        <taxon>Lysobacteraceae</taxon>
        <taxon>Xanthomonas</taxon>
        <taxon>Xanthomonas translucens group</taxon>
    </lineage>
</organism>
<feature type="domain" description="HTH araC/xylS-type" evidence="4">
    <location>
        <begin position="243"/>
        <end position="343"/>
    </location>
</feature>
<dbReference type="InterPro" id="IPR009057">
    <property type="entry name" value="Homeodomain-like_sf"/>
</dbReference>
<dbReference type="PANTHER" id="PTHR46796">
    <property type="entry name" value="HTH-TYPE TRANSCRIPTIONAL ACTIVATOR RHAS-RELATED"/>
    <property type="match status" value="1"/>
</dbReference>
<evidence type="ECO:0000256" key="1">
    <source>
        <dbReference type="ARBA" id="ARBA00023015"/>
    </source>
</evidence>
<keyword evidence="3" id="KW-0804">Transcription</keyword>
<dbReference type="InterPro" id="IPR035418">
    <property type="entry name" value="AraC-bd_2"/>
</dbReference>
<evidence type="ECO:0000256" key="2">
    <source>
        <dbReference type="ARBA" id="ARBA00023125"/>
    </source>
</evidence>
<dbReference type="GO" id="GO:0003700">
    <property type="term" value="F:DNA-binding transcription factor activity"/>
    <property type="evidence" value="ECO:0007669"/>
    <property type="project" value="InterPro"/>
</dbReference>
<dbReference type="InterPro" id="IPR018060">
    <property type="entry name" value="HTH_AraC"/>
</dbReference>
<dbReference type="PATRIC" id="fig|1261556.5.peg.2184"/>
<dbReference type="InterPro" id="IPR050204">
    <property type="entry name" value="AraC_XylS_family_regulators"/>
</dbReference>
<dbReference type="PROSITE" id="PS01124">
    <property type="entry name" value="HTH_ARAC_FAMILY_2"/>
    <property type="match status" value="1"/>
</dbReference>
<dbReference type="InterPro" id="IPR020449">
    <property type="entry name" value="Tscrpt_reg_AraC-type_HTH"/>
</dbReference>
<sequence length="345" mass="38958">MNKSHRAQMEISRCAPDVQSASSLDIVNAFSTSHVHPGERVLRWLEWMARSVGADVDDTPGRHTFSFDAAQSAFQGSVTRLRLGALHVSKVSASGHALEFTFGGNAERHPRILIALQSKGTSEFVHDGVPLRLRAGEMVVLPIQRALRIVNQSSVEQHFIWFEKPRHAIRMMDGVVSHRRCRPAPMQRLACSFVERLFNEPDLCNPESGQFFAQAMIKLLELAFKEAAVAKPQMEPTNRPSREMVLQFVERNLRDPKLSPDTISRALGWSKRTVYRAFKGGNGESLNGYLWRRRIEQCAQELRGSSNLSITGIAYSFGFSSCPHFSRLFKQQMGASPLRYRRGEY</sequence>
<dbReference type="Pfam" id="PF14525">
    <property type="entry name" value="AraC_binding_2"/>
    <property type="match status" value="1"/>
</dbReference>
<dbReference type="PRINTS" id="PR00032">
    <property type="entry name" value="HTHARAC"/>
</dbReference>
<gene>
    <name evidence="5" type="ORF">BN444_00342</name>
</gene>
<dbReference type="SUPFAM" id="SSF46689">
    <property type="entry name" value="Homeodomain-like"/>
    <property type="match status" value="1"/>
</dbReference>
<dbReference type="Gene3D" id="1.10.10.60">
    <property type="entry name" value="Homeodomain-like"/>
    <property type="match status" value="1"/>
</dbReference>
<dbReference type="EMBL" id="LT604072">
    <property type="protein sequence ID" value="SCB04840.1"/>
    <property type="molecule type" value="Genomic_DNA"/>
</dbReference>
<evidence type="ECO:0000313" key="5">
    <source>
        <dbReference type="EMBL" id="SCB04840.1"/>
    </source>
</evidence>
<evidence type="ECO:0000259" key="4">
    <source>
        <dbReference type="PROSITE" id="PS01124"/>
    </source>
</evidence>
<dbReference type="GO" id="GO:0043565">
    <property type="term" value="F:sequence-specific DNA binding"/>
    <property type="evidence" value="ECO:0007669"/>
    <property type="project" value="InterPro"/>
</dbReference>
<keyword evidence="1" id="KW-0805">Transcription regulation</keyword>
<dbReference type="PANTHER" id="PTHR46796:SF6">
    <property type="entry name" value="ARAC SUBFAMILY"/>
    <property type="match status" value="1"/>
</dbReference>
<dbReference type="Pfam" id="PF12833">
    <property type="entry name" value="HTH_18"/>
    <property type="match status" value="1"/>
</dbReference>
<keyword evidence="2" id="KW-0238">DNA-binding</keyword>
<evidence type="ECO:0000313" key="6">
    <source>
        <dbReference type="Proteomes" id="UP000093071"/>
    </source>
</evidence>
<accession>A0A1C3TP37</accession>
<dbReference type="Proteomes" id="UP000093071">
    <property type="component" value="Chromosome I"/>
</dbReference>
<proteinExistence type="predicted"/>
<name>A0A1C3TP37_XANCT</name>